<dbReference type="GO" id="GO:0006298">
    <property type="term" value="P:mismatch repair"/>
    <property type="evidence" value="ECO:0007669"/>
    <property type="project" value="TreeGrafter"/>
</dbReference>
<dbReference type="SUPFAM" id="SSF53335">
    <property type="entry name" value="S-adenosyl-L-methionine-dependent methyltransferases"/>
    <property type="match status" value="1"/>
</dbReference>
<evidence type="ECO:0000256" key="2">
    <source>
        <dbReference type="ARBA" id="ARBA00022679"/>
    </source>
</evidence>
<dbReference type="InterPro" id="IPR012327">
    <property type="entry name" value="MeTrfase_D12"/>
</dbReference>
<dbReference type="PANTHER" id="PTHR30481:SF4">
    <property type="entry name" value="SITE-SPECIFIC DNA-METHYLTRANSFERASE (ADENINE-SPECIFIC)"/>
    <property type="match status" value="1"/>
</dbReference>
<comment type="caution">
    <text evidence="4">The sequence shown here is derived from an EMBL/GenBank/DDBJ whole genome shotgun (WGS) entry which is preliminary data.</text>
</comment>
<evidence type="ECO:0000313" key="5">
    <source>
        <dbReference type="Proteomes" id="UP000194968"/>
    </source>
</evidence>
<evidence type="ECO:0000256" key="1">
    <source>
        <dbReference type="ARBA" id="ARBA00022603"/>
    </source>
</evidence>
<dbReference type="PANTHER" id="PTHR30481">
    <property type="entry name" value="DNA ADENINE METHYLASE"/>
    <property type="match status" value="1"/>
</dbReference>
<proteinExistence type="predicted"/>
<dbReference type="RefSeq" id="WP_086320059.1">
    <property type="nucleotide sequence ID" value="NZ_NASD01000027.1"/>
</dbReference>
<name>A0A242NX01_9GAMM</name>
<dbReference type="GO" id="GO:0043565">
    <property type="term" value="F:sequence-specific DNA binding"/>
    <property type="evidence" value="ECO:0007669"/>
    <property type="project" value="TreeGrafter"/>
</dbReference>
<dbReference type="Pfam" id="PF02086">
    <property type="entry name" value="MethyltransfD12"/>
    <property type="match status" value="1"/>
</dbReference>
<protein>
    <submittedName>
        <fullName evidence="4">Uncharacterized protein</fullName>
    </submittedName>
</protein>
<reference evidence="4 5" key="1">
    <citation type="submission" date="2017-03" db="EMBL/GenBank/DDBJ databases">
        <title>Comparative genomics of honeybee gut symbionts reveal geographically distinct and subgroup specific antibiotic resistance.</title>
        <authorList>
            <person name="Ludvigsen J."/>
            <person name="Porcellato D."/>
            <person name="Labee-Lund T.M."/>
            <person name="Amdam G.V."/>
            <person name="Rudi K."/>
        </authorList>
    </citation>
    <scope>NUCLEOTIDE SEQUENCE [LARGE SCALE GENOMIC DNA]</scope>
    <source>
        <strain evidence="4 5">A-4-12</strain>
    </source>
</reference>
<dbReference type="InterPro" id="IPR012263">
    <property type="entry name" value="M_m6A_EcoRV"/>
</dbReference>
<dbReference type="Proteomes" id="UP000194968">
    <property type="component" value="Unassembled WGS sequence"/>
</dbReference>
<evidence type="ECO:0000313" key="4">
    <source>
        <dbReference type="EMBL" id="OTQ52170.1"/>
    </source>
</evidence>
<accession>A0A242NX01</accession>
<dbReference type="InterPro" id="IPR029063">
    <property type="entry name" value="SAM-dependent_MTases_sf"/>
</dbReference>
<dbReference type="AlphaFoldDB" id="A0A242NX01"/>
<dbReference type="GO" id="GO:1904047">
    <property type="term" value="F:S-adenosyl-L-methionine binding"/>
    <property type="evidence" value="ECO:0007669"/>
    <property type="project" value="TreeGrafter"/>
</dbReference>
<keyword evidence="2" id="KW-0808">Transferase</keyword>
<gene>
    <name evidence="4" type="ORF">B6D06_02150</name>
</gene>
<sequence length="271" mass="30804">MCVEKAIKIKHPLLRYFGGKFRLAPWILTNFPIHEIYVEPFGGAGSVLLQKEKISREVYNDIDSSVFNLFKVLRNQQSADKLIKLISLTPFHRNEYLNACYCHCSDEIIQASQLVIRSFMSFSSNGIHQKNSGYSGSTKKGKTTDAMVWANIPNNLSSIVQRLQGVIIENIPAIELLDKHDTPSTLFYCDPPYLHETMTTTKGYQYEMSFSDHEILLNKIIGLSGKVVISGYDNELYNDILNGWTKKEAQSRAASQRGAIIRTECIWIKDK</sequence>
<dbReference type="EMBL" id="NASK01000074">
    <property type="protein sequence ID" value="OTQ52170.1"/>
    <property type="molecule type" value="Genomic_DNA"/>
</dbReference>
<dbReference type="GO" id="GO:0009307">
    <property type="term" value="P:DNA restriction-modification system"/>
    <property type="evidence" value="ECO:0007669"/>
    <property type="project" value="InterPro"/>
</dbReference>
<evidence type="ECO:0000256" key="3">
    <source>
        <dbReference type="ARBA" id="ARBA00022691"/>
    </source>
</evidence>
<dbReference type="PRINTS" id="PR00505">
    <property type="entry name" value="D12N6MTFRASE"/>
</dbReference>
<keyword evidence="3" id="KW-0949">S-adenosyl-L-methionine</keyword>
<dbReference type="Gene3D" id="3.40.50.150">
    <property type="entry name" value="Vaccinia Virus protein VP39"/>
    <property type="match status" value="2"/>
</dbReference>
<dbReference type="GO" id="GO:0009007">
    <property type="term" value="F:site-specific DNA-methyltransferase (adenine-specific) activity"/>
    <property type="evidence" value="ECO:0007669"/>
    <property type="project" value="UniProtKB-EC"/>
</dbReference>
<dbReference type="GO" id="GO:0032259">
    <property type="term" value="P:methylation"/>
    <property type="evidence" value="ECO:0007669"/>
    <property type="project" value="UniProtKB-KW"/>
</dbReference>
<keyword evidence="1" id="KW-0489">Methyltransferase</keyword>
<dbReference type="PIRSF" id="PIRSF000398">
    <property type="entry name" value="M_m6A_EcoRV"/>
    <property type="match status" value="1"/>
</dbReference>
<organism evidence="4 5">
    <name type="scientific">Gilliamella apis</name>
    <dbReference type="NCBI Taxonomy" id="1970738"/>
    <lineage>
        <taxon>Bacteria</taxon>
        <taxon>Pseudomonadati</taxon>
        <taxon>Pseudomonadota</taxon>
        <taxon>Gammaproteobacteria</taxon>
        <taxon>Orbales</taxon>
        <taxon>Orbaceae</taxon>
        <taxon>Gilliamella</taxon>
    </lineage>
</organism>
<dbReference type="OrthoDB" id="9805629at2"/>